<name>A0A6J2XXV4_SITOR</name>
<evidence type="ECO:0000313" key="3">
    <source>
        <dbReference type="RefSeq" id="XP_030756348.1"/>
    </source>
</evidence>
<proteinExistence type="predicted"/>
<evidence type="ECO:0000256" key="1">
    <source>
        <dbReference type="SAM" id="MobiDB-lite"/>
    </source>
</evidence>
<gene>
    <name evidence="3" type="primary">LOC115882427</name>
</gene>
<keyword evidence="2" id="KW-1185">Reference proteome</keyword>
<evidence type="ECO:0000313" key="2">
    <source>
        <dbReference type="Proteomes" id="UP000504635"/>
    </source>
</evidence>
<dbReference type="InParanoid" id="A0A6J2XXV4"/>
<dbReference type="GeneID" id="115882427"/>
<dbReference type="RefSeq" id="XP_030756348.1">
    <property type="nucleotide sequence ID" value="XM_030900488.1"/>
</dbReference>
<protein>
    <submittedName>
        <fullName evidence="3">Uncharacterized protein LOC115882427</fullName>
    </submittedName>
</protein>
<feature type="compositionally biased region" description="Polar residues" evidence="1">
    <location>
        <begin position="51"/>
        <end position="76"/>
    </location>
</feature>
<organism evidence="2 3">
    <name type="scientific">Sitophilus oryzae</name>
    <name type="common">Rice weevil</name>
    <name type="synonym">Curculio oryzae</name>
    <dbReference type="NCBI Taxonomy" id="7048"/>
    <lineage>
        <taxon>Eukaryota</taxon>
        <taxon>Metazoa</taxon>
        <taxon>Ecdysozoa</taxon>
        <taxon>Arthropoda</taxon>
        <taxon>Hexapoda</taxon>
        <taxon>Insecta</taxon>
        <taxon>Pterygota</taxon>
        <taxon>Neoptera</taxon>
        <taxon>Endopterygota</taxon>
        <taxon>Coleoptera</taxon>
        <taxon>Polyphaga</taxon>
        <taxon>Cucujiformia</taxon>
        <taxon>Curculionidae</taxon>
        <taxon>Dryophthorinae</taxon>
        <taxon>Sitophilus</taxon>
    </lineage>
</organism>
<dbReference type="KEGG" id="soy:115882427"/>
<reference evidence="3" key="1">
    <citation type="submission" date="2025-08" db="UniProtKB">
        <authorList>
            <consortium name="RefSeq"/>
        </authorList>
    </citation>
    <scope>IDENTIFICATION</scope>
    <source>
        <tissue evidence="3">Gonads</tissue>
    </source>
</reference>
<sequence>MDDIDEAMDLKPGGDDMDLYPIDKTDLIDISSLKAEQNLDIVDSTIDNFSAESSSTDTVNTESVSLNNVKQENSTSEELHKKISTNVSSYLSDINLKLKSNAKKASNKKSISIVDITEENDNSDESLNPIEQIVKL</sequence>
<feature type="region of interest" description="Disordered" evidence="1">
    <location>
        <begin position="51"/>
        <end position="78"/>
    </location>
</feature>
<dbReference type="Proteomes" id="UP000504635">
    <property type="component" value="Unplaced"/>
</dbReference>
<dbReference type="AlphaFoldDB" id="A0A6J2XXV4"/>
<accession>A0A6J2XXV4</accession>